<evidence type="ECO:0000256" key="8">
    <source>
        <dbReference type="ARBA" id="ARBA00022898"/>
    </source>
</evidence>
<dbReference type="GO" id="GO:0030170">
    <property type="term" value="F:pyridoxal phosphate binding"/>
    <property type="evidence" value="ECO:0007669"/>
    <property type="project" value="InterPro"/>
</dbReference>
<dbReference type="Gene3D" id="3.90.1150.10">
    <property type="entry name" value="Aspartate Aminotransferase, domain 1"/>
    <property type="match status" value="1"/>
</dbReference>
<keyword evidence="6 10" id="KW-0032">Aminotransferase</keyword>
<evidence type="ECO:0000256" key="3">
    <source>
        <dbReference type="ARBA" id="ARBA00004998"/>
    </source>
</evidence>
<dbReference type="InterPro" id="IPR050103">
    <property type="entry name" value="Class-III_PLP-dep_AT"/>
</dbReference>
<comment type="similarity">
    <text evidence="4 9">Belongs to the class-III pyridoxal-phosphate-dependent aminotransferase family.</text>
</comment>
<evidence type="ECO:0000256" key="4">
    <source>
        <dbReference type="ARBA" id="ARBA00008954"/>
    </source>
</evidence>
<dbReference type="EC" id="2.6.1.13" evidence="5 10"/>
<sequence>MFVTRNVNSLFRCLSTSAFRAATQTHEGVKHSASEAVFSREDKYGAHNYHPIPVAIERAKGIYMYDVEGRKYYDFLSAYSAVNQGHCHPKIIDALKKQSEKLTLTSRAFYSDVLGEYEEFITKLFGYDKVLPMNTGVEGGETACKLARKWAYNVKKIPNNQAKIIFAEGNFWGRTLAAISSSTDPSSYEGFGPFLPGYEIVPYNDLAALEASFRDSNVCAFMVEPIQGEAGVVVPDEGYLKGIRDLCTKYNVLWIADEVQTGLCRTGKWLAVDYENVRPDIVVLGKALSGGVLPVSAVLADDPIMLTIKPGEHGSTYGGNPLASRVAIAALEVLRDEKLAENSSKMGDILRGELSELPKDIVKLVRGKGLLNAIVIAPQYDAWEVCLRLRDNGLLAKPTHGDIIRFAPPLCINEAEMRDCIKIIRNTIMSFVK</sequence>
<dbReference type="PROSITE" id="PS00600">
    <property type="entry name" value="AA_TRANSFER_CLASS_3"/>
    <property type="match status" value="1"/>
</dbReference>
<evidence type="ECO:0000256" key="9">
    <source>
        <dbReference type="RuleBase" id="RU003560"/>
    </source>
</evidence>
<dbReference type="InterPro" id="IPR015424">
    <property type="entry name" value="PyrdxlP-dep_Trfase"/>
</dbReference>
<dbReference type="FunFam" id="3.90.1150.10:FF:000152">
    <property type="entry name" value="Ornithine aminotransferase"/>
    <property type="match status" value="1"/>
</dbReference>
<protein>
    <recommendedName>
        <fullName evidence="5 10">Ornithine aminotransferase</fullName>
        <ecNumber evidence="5 10">2.6.1.13</ecNumber>
    </recommendedName>
</protein>
<evidence type="ECO:0000313" key="12">
    <source>
        <dbReference type="Proteomes" id="UP001187531"/>
    </source>
</evidence>
<dbReference type="AlphaFoldDB" id="A0AA88HW00"/>
<evidence type="ECO:0000313" key="11">
    <source>
        <dbReference type="EMBL" id="KAK2713161.1"/>
    </source>
</evidence>
<dbReference type="Gene3D" id="3.40.640.10">
    <property type="entry name" value="Type I PLP-dependent aspartate aminotransferase-like (Major domain)"/>
    <property type="match status" value="1"/>
</dbReference>
<proteinExistence type="inferred from homology"/>
<comment type="subcellular location">
    <subcellularLocation>
        <location evidence="2">Mitochondrion matrix</location>
    </subcellularLocation>
</comment>
<dbReference type="GO" id="GO:0042802">
    <property type="term" value="F:identical protein binding"/>
    <property type="evidence" value="ECO:0007669"/>
    <property type="project" value="TreeGrafter"/>
</dbReference>
<dbReference type="InterPro" id="IPR049704">
    <property type="entry name" value="Aminotrans_3_PPA_site"/>
</dbReference>
<dbReference type="GO" id="GO:0010121">
    <property type="term" value="P:L-arginine catabolic process to proline via ornithine"/>
    <property type="evidence" value="ECO:0007669"/>
    <property type="project" value="TreeGrafter"/>
</dbReference>
<dbReference type="InterPro" id="IPR015421">
    <property type="entry name" value="PyrdxlP-dep_Trfase_major"/>
</dbReference>
<evidence type="ECO:0000256" key="5">
    <source>
        <dbReference type="ARBA" id="ARBA00012924"/>
    </source>
</evidence>
<keyword evidence="12" id="KW-1185">Reference proteome</keyword>
<comment type="caution">
    <text evidence="11">The sequence shown here is derived from an EMBL/GenBank/DDBJ whole genome shotgun (WGS) entry which is preliminary data.</text>
</comment>
<dbReference type="PANTHER" id="PTHR11986">
    <property type="entry name" value="AMINOTRANSFERASE CLASS III"/>
    <property type="match status" value="1"/>
</dbReference>
<organism evidence="11 12">
    <name type="scientific">Artemia franciscana</name>
    <name type="common">Brine shrimp</name>
    <name type="synonym">Artemia sanfranciscana</name>
    <dbReference type="NCBI Taxonomy" id="6661"/>
    <lineage>
        <taxon>Eukaryota</taxon>
        <taxon>Metazoa</taxon>
        <taxon>Ecdysozoa</taxon>
        <taxon>Arthropoda</taxon>
        <taxon>Crustacea</taxon>
        <taxon>Branchiopoda</taxon>
        <taxon>Anostraca</taxon>
        <taxon>Artemiidae</taxon>
        <taxon>Artemia</taxon>
    </lineage>
</organism>
<dbReference type="CDD" id="cd00610">
    <property type="entry name" value="OAT_like"/>
    <property type="match status" value="1"/>
</dbReference>
<reference evidence="11" key="1">
    <citation type="submission" date="2023-07" db="EMBL/GenBank/DDBJ databases">
        <title>Chromosome-level genome assembly of Artemia franciscana.</title>
        <authorList>
            <person name="Jo E."/>
        </authorList>
    </citation>
    <scope>NUCLEOTIDE SEQUENCE</scope>
    <source>
        <tissue evidence="11">Whole body</tissue>
    </source>
</reference>
<dbReference type="InterPro" id="IPR015422">
    <property type="entry name" value="PyrdxlP-dep_Trfase_small"/>
</dbReference>
<accession>A0AA88HW00</accession>
<gene>
    <name evidence="11" type="ORF">QYM36_011750</name>
</gene>
<dbReference type="InterPro" id="IPR005814">
    <property type="entry name" value="Aminotrans_3"/>
</dbReference>
<comment type="catalytic activity">
    <reaction evidence="10">
        <text>a 2-oxocarboxylate + L-ornithine = L-glutamate 5-semialdehyde + an L-alpha-amino acid</text>
        <dbReference type="Rhea" id="RHEA:13877"/>
        <dbReference type="ChEBI" id="CHEBI:35179"/>
        <dbReference type="ChEBI" id="CHEBI:46911"/>
        <dbReference type="ChEBI" id="CHEBI:58066"/>
        <dbReference type="ChEBI" id="CHEBI:59869"/>
        <dbReference type="EC" id="2.6.1.13"/>
    </reaction>
</comment>
<dbReference type="InterPro" id="IPR010164">
    <property type="entry name" value="Orn_aminotrans"/>
</dbReference>
<dbReference type="GO" id="GO:0019544">
    <property type="term" value="P:L-arginine catabolic process to L-glutamate"/>
    <property type="evidence" value="ECO:0007669"/>
    <property type="project" value="TreeGrafter"/>
</dbReference>
<name>A0AA88HW00_ARTSF</name>
<dbReference type="GO" id="GO:0004587">
    <property type="term" value="F:ornithine aminotransferase activity"/>
    <property type="evidence" value="ECO:0007669"/>
    <property type="project" value="UniProtKB-EC"/>
</dbReference>
<dbReference type="Proteomes" id="UP001187531">
    <property type="component" value="Unassembled WGS sequence"/>
</dbReference>
<keyword evidence="7 10" id="KW-0808">Transferase</keyword>
<evidence type="ECO:0000256" key="2">
    <source>
        <dbReference type="ARBA" id="ARBA00004305"/>
    </source>
</evidence>
<dbReference type="PANTHER" id="PTHR11986:SF18">
    <property type="entry name" value="ORNITHINE AMINOTRANSFERASE, MITOCHONDRIAL"/>
    <property type="match status" value="1"/>
</dbReference>
<dbReference type="SUPFAM" id="SSF53383">
    <property type="entry name" value="PLP-dependent transferases"/>
    <property type="match status" value="1"/>
</dbReference>
<evidence type="ECO:0000256" key="10">
    <source>
        <dbReference type="RuleBase" id="RU365036"/>
    </source>
</evidence>
<dbReference type="Pfam" id="PF00202">
    <property type="entry name" value="Aminotran_3"/>
    <property type="match status" value="1"/>
</dbReference>
<evidence type="ECO:0000256" key="1">
    <source>
        <dbReference type="ARBA" id="ARBA00001933"/>
    </source>
</evidence>
<dbReference type="PIRSF" id="PIRSF000521">
    <property type="entry name" value="Transaminase_4ab_Lys_Orn"/>
    <property type="match status" value="1"/>
</dbReference>
<evidence type="ECO:0000256" key="6">
    <source>
        <dbReference type="ARBA" id="ARBA00022576"/>
    </source>
</evidence>
<comment type="cofactor">
    <cofactor evidence="1 10">
        <name>pyridoxal 5'-phosphate</name>
        <dbReference type="ChEBI" id="CHEBI:597326"/>
    </cofactor>
</comment>
<keyword evidence="8 9" id="KW-0663">Pyridoxal phosphate</keyword>
<evidence type="ECO:0000256" key="7">
    <source>
        <dbReference type="ARBA" id="ARBA00022679"/>
    </source>
</evidence>
<comment type="pathway">
    <text evidence="3 10">Amino-acid biosynthesis; L-proline biosynthesis; L-glutamate 5-semialdehyde from L-ornithine: step 1/1.</text>
</comment>
<dbReference type="EMBL" id="JAVRJZ010000015">
    <property type="protein sequence ID" value="KAK2713161.1"/>
    <property type="molecule type" value="Genomic_DNA"/>
</dbReference>
<dbReference type="NCBIfam" id="TIGR01885">
    <property type="entry name" value="Orn_aminotrans"/>
    <property type="match status" value="1"/>
</dbReference>
<dbReference type="GO" id="GO:0005759">
    <property type="term" value="C:mitochondrial matrix"/>
    <property type="evidence" value="ECO:0007669"/>
    <property type="project" value="UniProtKB-SubCell"/>
</dbReference>
<dbReference type="FunFam" id="3.40.640.10:FF:000011">
    <property type="entry name" value="Ornithine aminotransferase"/>
    <property type="match status" value="1"/>
</dbReference>